<gene>
    <name evidence="1" type="ORF">IHE45_05G228400</name>
</gene>
<accession>A0ACB7W8X5</accession>
<protein>
    <submittedName>
        <fullName evidence="1">Regulatory protein RecX protein</fullName>
    </submittedName>
</protein>
<proteinExistence type="predicted"/>
<evidence type="ECO:0000313" key="2">
    <source>
        <dbReference type="Proteomes" id="UP000827976"/>
    </source>
</evidence>
<comment type="caution">
    <text evidence="1">The sequence shown here is derived from an EMBL/GenBank/DDBJ whole genome shotgun (WGS) entry which is preliminary data.</text>
</comment>
<dbReference type="Proteomes" id="UP000827976">
    <property type="component" value="Chromosome 5"/>
</dbReference>
<sequence length="322" mass="36804">MAIIAVSRSFLISLNSQMLVSCWAKNRHASSGPVRYVPGSYSQEKEGPRPSQLDASVKKDPILMRTRQWMEEKNDLYDSELQQNPCDADCWNVKQSNMCELSVEESCDLNDSTDANLDFMSTDTDESEPILEEEQNADGNLIIKCSEVDYKKTRQDVENLAIELLAGRAFTALELRKKLHGKRYPLHIIDSVIADVKCKGLLNDDLYAESFSRSRWLTANWGPRRIKQALVQKGLSETVANKATKQVFEEDDPDMSNQDMLHGMSKPSMDRLFVQASKQWLRGQDTSPEKRKARIIRWLQYRGFSWGVTGFILKKLQSQFPP</sequence>
<dbReference type="EMBL" id="CM037015">
    <property type="protein sequence ID" value="KAH7684197.1"/>
    <property type="molecule type" value="Genomic_DNA"/>
</dbReference>
<reference evidence="2" key="1">
    <citation type="journal article" date="2022" name="Nat. Commun.">
        <title>Chromosome evolution and the genetic basis of agronomically important traits in greater yam.</title>
        <authorList>
            <person name="Bredeson J.V."/>
            <person name="Lyons J.B."/>
            <person name="Oniyinde I.O."/>
            <person name="Okereke N.R."/>
            <person name="Kolade O."/>
            <person name="Nnabue I."/>
            <person name="Nwadili C.O."/>
            <person name="Hribova E."/>
            <person name="Parker M."/>
            <person name="Nwogha J."/>
            <person name="Shu S."/>
            <person name="Carlson J."/>
            <person name="Kariba R."/>
            <person name="Muthemba S."/>
            <person name="Knop K."/>
            <person name="Barton G.J."/>
            <person name="Sherwood A.V."/>
            <person name="Lopez-Montes A."/>
            <person name="Asiedu R."/>
            <person name="Jamnadass R."/>
            <person name="Muchugi A."/>
            <person name="Goodstein D."/>
            <person name="Egesi C.N."/>
            <person name="Featherston J."/>
            <person name="Asfaw A."/>
            <person name="Simpson G.G."/>
            <person name="Dolezel J."/>
            <person name="Hendre P.S."/>
            <person name="Van Deynze A."/>
            <person name="Kumar P.L."/>
            <person name="Obidiegwu J.E."/>
            <person name="Bhattacharjee R."/>
            <person name="Rokhsar D.S."/>
        </authorList>
    </citation>
    <scope>NUCLEOTIDE SEQUENCE [LARGE SCALE GENOMIC DNA]</scope>
    <source>
        <strain evidence="2">cv. TDa95/00328</strain>
    </source>
</reference>
<organism evidence="1 2">
    <name type="scientific">Dioscorea alata</name>
    <name type="common">Purple yam</name>
    <dbReference type="NCBI Taxonomy" id="55571"/>
    <lineage>
        <taxon>Eukaryota</taxon>
        <taxon>Viridiplantae</taxon>
        <taxon>Streptophyta</taxon>
        <taxon>Embryophyta</taxon>
        <taxon>Tracheophyta</taxon>
        <taxon>Spermatophyta</taxon>
        <taxon>Magnoliopsida</taxon>
        <taxon>Liliopsida</taxon>
        <taxon>Dioscoreales</taxon>
        <taxon>Dioscoreaceae</taxon>
        <taxon>Dioscorea</taxon>
    </lineage>
</organism>
<evidence type="ECO:0000313" key="1">
    <source>
        <dbReference type="EMBL" id="KAH7684197.1"/>
    </source>
</evidence>
<keyword evidence="2" id="KW-1185">Reference proteome</keyword>
<name>A0ACB7W8X5_DIOAL</name>